<accession>A0ABD0LVG5</accession>
<proteinExistence type="predicted"/>
<comment type="caution">
    <text evidence="2">The sequence shown here is derived from an EMBL/GenBank/DDBJ whole genome shotgun (WGS) entry which is preliminary data.</text>
</comment>
<gene>
    <name evidence="2" type="ORF">BaRGS_00005406</name>
</gene>
<evidence type="ECO:0000256" key="1">
    <source>
        <dbReference type="SAM" id="MobiDB-lite"/>
    </source>
</evidence>
<evidence type="ECO:0000313" key="2">
    <source>
        <dbReference type="EMBL" id="KAK7503485.1"/>
    </source>
</evidence>
<name>A0ABD0LVG5_9CAEN</name>
<sequence>MEQEWKNSCSRVFLSKTGNSSITSAKDFGETEKLGWGEKRGKEIHTSRREVKVETHATRPDRQGGRPKGIKFLRGGREQLALNQQSKEETHSIALNPLLLSRGQKKWKRGTERERRGGAKRCQALAAILRALVPPTMRERYI</sequence>
<feature type="compositionally biased region" description="Basic and acidic residues" evidence="1">
    <location>
        <begin position="36"/>
        <end position="64"/>
    </location>
</feature>
<keyword evidence="3" id="KW-1185">Reference proteome</keyword>
<dbReference type="AlphaFoldDB" id="A0ABD0LVG5"/>
<protein>
    <submittedName>
        <fullName evidence="2">Uncharacterized protein</fullName>
    </submittedName>
</protein>
<evidence type="ECO:0000313" key="3">
    <source>
        <dbReference type="Proteomes" id="UP001519460"/>
    </source>
</evidence>
<feature type="region of interest" description="Disordered" evidence="1">
    <location>
        <begin position="36"/>
        <end position="69"/>
    </location>
</feature>
<dbReference type="Proteomes" id="UP001519460">
    <property type="component" value="Unassembled WGS sequence"/>
</dbReference>
<organism evidence="2 3">
    <name type="scientific">Batillaria attramentaria</name>
    <dbReference type="NCBI Taxonomy" id="370345"/>
    <lineage>
        <taxon>Eukaryota</taxon>
        <taxon>Metazoa</taxon>
        <taxon>Spiralia</taxon>
        <taxon>Lophotrochozoa</taxon>
        <taxon>Mollusca</taxon>
        <taxon>Gastropoda</taxon>
        <taxon>Caenogastropoda</taxon>
        <taxon>Sorbeoconcha</taxon>
        <taxon>Cerithioidea</taxon>
        <taxon>Batillariidae</taxon>
        <taxon>Batillaria</taxon>
    </lineage>
</organism>
<dbReference type="EMBL" id="JACVVK020000020">
    <property type="protein sequence ID" value="KAK7503485.1"/>
    <property type="molecule type" value="Genomic_DNA"/>
</dbReference>
<reference evidence="2 3" key="1">
    <citation type="journal article" date="2023" name="Sci. Data">
        <title>Genome assembly of the Korean intertidal mud-creeper Batillaria attramentaria.</title>
        <authorList>
            <person name="Patra A.K."/>
            <person name="Ho P.T."/>
            <person name="Jun S."/>
            <person name="Lee S.J."/>
            <person name="Kim Y."/>
            <person name="Won Y.J."/>
        </authorList>
    </citation>
    <scope>NUCLEOTIDE SEQUENCE [LARGE SCALE GENOMIC DNA]</scope>
    <source>
        <strain evidence="2">Wonlab-2016</strain>
    </source>
</reference>